<dbReference type="EMBL" id="JBHUCZ010000007">
    <property type="protein sequence ID" value="MFD1567638.1"/>
    <property type="molecule type" value="Genomic_DNA"/>
</dbReference>
<feature type="transmembrane region" description="Helical" evidence="1">
    <location>
        <begin position="12"/>
        <end position="29"/>
    </location>
</feature>
<keyword evidence="1" id="KW-1133">Transmembrane helix</keyword>
<protein>
    <submittedName>
        <fullName evidence="2">Uncharacterized protein</fullName>
    </submittedName>
</protein>
<feature type="transmembrane region" description="Helical" evidence="1">
    <location>
        <begin position="35"/>
        <end position="55"/>
    </location>
</feature>
<gene>
    <name evidence="2" type="ORF">ACFSAU_09045</name>
</gene>
<evidence type="ECO:0000256" key="1">
    <source>
        <dbReference type="SAM" id="Phobius"/>
    </source>
</evidence>
<keyword evidence="1" id="KW-0472">Membrane</keyword>
<dbReference type="RefSeq" id="WP_267647403.1">
    <property type="nucleotide sequence ID" value="NZ_JANHGR010000002.1"/>
</dbReference>
<name>A0ABD6BSH1_9EURY</name>
<reference evidence="2 3" key="1">
    <citation type="journal article" date="2019" name="Int. J. Syst. Evol. Microbiol.">
        <title>The Global Catalogue of Microorganisms (GCM) 10K type strain sequencing project: providing services to taxonomists for standard genome sequencing and annotation.</title>
        <authorList>
            <consortium name="The Broad Institute Genomics Platform"/>
            <consortium name="The Broad Institute Genome Sequencing Center for Infectious Disease"/>
            <person name="Wu L."/>
            <person name="Ma J."/>
        </authorList>
    </citation>
    <scope>NUCLEOTIDE SEQUENCE [LARGE SCALE GENOMIC DNA]</scope>
    <source>
        <strain evidence="2 3">CGMCC 1.12859</strain>
    </source>
</reference>
<accession>A0ABD6BSH1</accession>
<sequence>MDIVGKPLQTRLLRAFAVLVVLLVYGAATDGVDPFVTLSVPVLFFAFSIASDYAVARFTDN</sequence>
<comment type="caution">
    <text evidence="2">The sequence shown here is derived from an EMBL/GenBank/DDBJ whole genome shotgun (WGS) entry which is preliminary data.</text>
</comment>
<evidence type="ECO:0000313" key="3">
    <source>
        <dbReference type="Proteomes" id="UP001597139"/>
    </source>
</evidence>
<dbReference type="Proteomes" id="UP001597139">
    <property type="component" value="Unassembled WGS sequence"/>
</dbReference>
<dbReference type="AlphaFoldDB" id="A0ABD6BSH1"/>
<organism evidence="2 3">
    <name type="scientific">Halolamina litorea</name>
    <dbReference type="NCBI Taxonomy" id="1515593"/>
    <lineage>
        <taxon>Archaea</taxon>
        <taxon>Methanobacteriati</taxon>
        <taxon>Methanobacteriota</taxon>
        <taxon>Stenosarchaea group</taxon>
        <taxon>Halobacteria</taxon>
        <taxon>Halobacteriales</taxon>
        <taxon>Haloferacaceae</taxon>
    </lineage>
</organism>
<keyword evidence="3" id="KW-1185">Reference proteome</keyword>
<keyword evidence="1" id="KW-0812">Transmembrane</keyword>
<evidence type="ECO:0000313" key="2">
    <source>
        <dbReference type="EMBL" id="MFD1567638.1"/>
    </source>
</evidence>
<proteinExistence type="predicted"/>